<name>A0A1A9KML2_9PSED</name>
<gene>
    <name evidence="2" type="ORF">A9C11_31985</name>
</gene>
<protein>
    <recommendedName>
        <fullName evidence="1">Peptidase M15C domain-containing protein</fullName>
    </recommendedName>
</protein>
<dbReference type="AlphaFoldDB" id="A0A1A9KML2"/>
<dbReference type="Proteomes" id="UP000077748">
    <property type="component" value="Plasmid pRBL16"/>
</dbReference>
<proteinExistence type="predicted"/>
<dbReference type="EMBL" id="CP015879">
    <property type="protein sequence ID" value="ANI18689.1"/>
    <property type="molecule type" value="Genomic_DNA"/>
</dbReference>
<dbReference type="InterPro" id="IPR039561">
    <property type="entry name" value="Peptidase_M15C"/>
</dbReference>
<dbReference type="RefSeq" id="WP_042858117.1">
    <property type="nucleotide sequence ID" value="NZ_CP015879.1"/>
</dbReference>
<reference evidence="2 3" key="1">
    <citation type="submission" date="2016-05" db="EMBL/GenBank/DDBJ databases">
        <title>Genome Sequence of Pseudomonas citronellolis Strain SJTE-3, an Estrogens and Persistent Organic Pollutants degradation strain.</title>
        <authorList>
            <person name="Liang R."/>
        </authorList>
    </citation>
    <scope>NUCLEOTIDE SEQUENCE [LARGE SCALE GENOMIC DNA]</scope>
    <source>
        <strain evidence="2 3">SJTE-3</strain>
        <plasmid evidence="3">Plasmid prbl16</plasmid>
    </source>
</reference>
<dbReference type="InterPro" id="IPR009045">
    <property type="entry name" value="Zn_M74/Hedgehog-like"/>
</dbReference>
<dbReference type="Gene3D" id="3.30.1380.10">
    <property type="match status" value="1"/>
</dbReference>
<dbReference type="Pfam" id="PF13539">
    <property type="entry name" value="Peptidase_M15_4"/>
    <property type="match status" value="1"/>
</dbReference>
<evidence type="ECO:0000313" key="2">
    <source>
        <dbReference type="EMBL" id="ANI18689.1"/>
    </source>
</evidence>
<sequence>MKYSDLIDLPKPGTYNIGLVSAKNSDMLKYFGHPVLDGKYDPKGKCMSPNDPEFQKRVASRKVGPFRATGLLPALDSLKSIFERVEREVPDLYPLLRNNGMLCSRYTRIKGKIGPGISNHSWGTALDMFIEGDTEKQGDNKVQRGLLILANYFNAAGWYWGAAFPTEDGMHFEVSRGLLAQWKKEGLI</sequence>
<dbReference type="SUPFAM" id="SSF55166">
    <property type="entry name" value="Hedgehog/DD-peptidase"/>
    <property type="match status" value="1"/>
</dbReference>
<organism evidence="2 3">
    <name type="scientific">Pseudomonas citronellolis</name>
    <dbReference type="NCBI Taxonomy" id="53408"/>
    <lineage>
        <taxon>Bacteria</taxon>
        <taxon>Pseudomonadati</taxon>
        <taxon>Pseudomonadota</taxon>
        <taxon>Gammaproteobacteria</taxon>
        <taxon>Pseudomonadales</taxon>
        <taxon>Pseudomonadaceae</taxon>
        <taxon>Pseudomonas</taxon>
    </lineage>
</organism>
<accession>A0A1A9KML2</accession>
<evidence type="ECO:0000259" key="1">
    <source>
        <dbReference type="Pfam" id="PF13539"/>
    </source>
</evidence>
<feature type="domain" description="Peptidase M15C" evidence="1">
    <location>
        <begin position="116"/>
        <end position="174"/>
    </location>
</feature>
<keyword evidence="2" id="KW-0614">Plasmid</keyword>
<geneLocation type="plasmid" evidence="3">
    <name>prbl16</name>
</geneLocation>
<dbReference type="GO" id="GO:0008233">
    <property type="term" value="F:peptidase activity"/>
    <property type="evidence" value="ECO:0007669"/>
    <property type="project" value="InterPro"/>
</dbReference>
<evidence type="ECO:0000313" key="3">
    <source>
        <dbReference type="Proteomes" id="UP000077748"/>
    </source>
</evidence>